<dbReference type="RefSeq" id="WP_147892951.1">
    <property type="nucleotide sequence ID" value="NZ_BAAANR010000001.1"/>
</dbReference>
<protein>
    <submittedName>
        <fullName evidence="6">DUF3494 domain-containing protein</fullName>
    </submittedName>
</protein>
<dbReference type="InterPro" id="IPR021884">
    <property type="entry name" value="Ice-bd_prot"/>
</dbReference>
<dbReference type="EMBL" id="VRSV01000001">
    <property type="protein sequence ID" value="TXK12210.1"/>
    <property type="molecule type" value="Genomic_DNA"/>
</dbReference>
<dbReference type="PANTHER" id="PTHR44826">
    <property type="entry name" value="SPORE COAT PROTEIN SP85"/>
    <property type="match status" value="1"/>
</dbReference>
<dbReference type="Proteomes" id="UP000321034">
    <property type="component" value="Unassembled WGS sequence"/>
</dbReference>
<feature type="compositionally biased region" description="Low complexity" evidence="4">
    <location>
        <begin position="260"/>
        <end position="419"/>
    </location>
</feature>
<evidence type="ECO:0000256" key="2">
    <source>
        <dbReference type="ARBA" id="ARBA00022729"/>
    </source>
</evidence>
<evidence type="ECO:0000256" key="3">
    <source>
        <dbReference type="ARBA" id="ARBA00022737"/>
    </source>
</evidence>
<dbReference type="AlphaFoldDB" id="A0A5C8I2A6"/>
<feature type="region of interest" description="Disordered" evidence="4">
    <location>
        <begin position="247"/>
        <end position="419"/>
    </location>
</feature>
<name>A0A5C8I2A6_9MICO</name>
<comment type="caution">
    <text evidence="6">The sequence shown here is derived from an EMBL/GenBank/DDBJ whole genome shotgun (WGS) entry which is preliminary data.</text>
</comment>
<keyword evidence="5" id="KW-1133">Transmembrane helix</keyword>
<evidence type="ECO:0000256" key="1">
    <source>
        <dbReference type="ARBA" id="ARBA00005445"/>
    </source>
</evidence>
<dbReference type="InterPro" id="IPR051860">
    <property type="entry name" value="Plasmodium_CSP_Invasion"/>
</dbReference>
<dbReference type="Pfam" id="PF11999">
    <property type="entry name" value="Ice_binding"/>
    <property type="match status" value="1"/>
</dbReference>
<evidence type="ECO:0000256" key="4">
    <source>
        <dbReference type="SAM" id="MobiDB-lite"/>
    </source>
</evidence>
<keyword evidence="7" id="KW-1185">Reference proteome</keyword>
<evidence type="ECO:0000313" key="6">
    <source>
        <dbReference type="EMBL" id="TXK12210.1"/>
    </source>
</evidence>
<keyword evidence="2" id="KW-0732">Signal</keyword>
<dbReference type="OrthoDB" id="2082707at2"/>
<dbReference type="NCBIfam" id="TIGR01167">
    <property type="entry name" value="LPXTG_anchor"/>
    <property type="match status" value="1"/>
</dbReference>
<keyword evidence="5" id="KW-0812">Transmembrane</keyword>
<gene>
    <name evidence="6" type="ORF">FVP77_01600</name>
</gene>
<keyword evidence="5" id="KW-0472">Membrane</keyword>
<proteinExistence type="inferred from homology"/>
<keyword evidence="3" id="KW-0677">Repeat</keyword>
<accession>A0A5C8I2A6</accession>
<organism evidence="6 7">
    <name type="scientific">Microbacterium hatanonis</name>
    <dbReference type="NCBI Taxonomy" id="404366"/>
    <lineage>
        <taxon>Bacteria</taxon>
        <taxon>Bacillati</taxon>
        <taxon>Actinomycetota</taxon>
        <taxon>Actinomycetes</taxon>
        <taxon>Micrococcales</taxon>
        <taxon>Microbacteriaceae</taxon>
        <taxon>Microbacterium</taxon>
    </lineage>
</organism>
<evidence type="ECO:0000256" key="5">
    <source>
        <dbReference type="SAM" id="Phobius"/>
    </source>
</evidence>
<comment type="similarity">
    <text evidence="1">Belongs to the ice-binding protein family.</text>
</comment>
<sequence>MGTHTSVRRQSVGSVRVAQSAAVALIVSGLVLVGLTVGGSSAVAATSVGLGTAEPYVVLGGQSVTNTGNSTLDGDLGVYPGTSITGFPPGQVIGGGVIHQTDENAEQAQIDLVTAYNAAASQAPDATITADLGGQTLVDGVYFSASTVGLTGTLRLDGQGDSGSVWVFQVGSALTTATGSVVELINGAQACNVFWQVGSSATLGTDSTFVGTILALTSITLENGTTVDGRALARNGTVSLDDNTFVDPGCDAGPSPSPSATPTDTPTATPTVTPTATPTATPTVTPTITPTATPTITPTVTPTVTPTATPTITPTATPTITPTVTPTVTPTITPTATPTITPTATPTITPTATPTITPTATPTVTPTATPTVTPTVTPTATPTVTPTATPTVTPTATPTATATAGIPLLPTSGPTTGAPTGPVVNGGGMLPATGSDGSRAWMLLGAAAAFLLGGSILFTSRRFTSRRG</sequence>
<dbReference type="PANTHER" id="PTHR44826:SF3">
    <property type="entry name" value="SPORE COAT PROTEIN SP85"/>
    <property type="match status" value="1"/>
</dbReference>
<feature type="transmembrane region" description="Helical" evidence="5">
    <location>
        <begin position="440"/>
        <end position="459"/>
    </location>
</feature>
<evidence type="ECO:0000313" key="7">
    <source>
        <dbReference type="Proteomes" id="UP000321034"/>
    </source>
</evidence>
<reference evidence="6 7" key="1">
    <citation type="submission" date="2019-08" db="EMBL/GenBank/DDBJ databases">
        <authorList>
            <person name="Dong K."/>
        </authorList>
    </citation>
    <scope>NUCLEOTIDE SEQUENCE [LARGE SCALE GENOMIC DNA]</scope>
    <source>
        <strain evidence="6 7">JCM14558</strain>
    </source>
</reference>
<feature type="transmembrane region" description="Helical" evidence="5">
    <location>
        <begin position="21"/>
        <end position="45"/>
    </location>
</feature>